<evidence type="ECO:0000256" key="2">
    <source>
        <dbReference type="SAM" id="MobiDB-lite"/>
    </source>
</evidence>
<proteinExistence type="predicted"/>
<reference evidence="4 5" key="1">
    <citation type="submission" date="2014-04" db="EMBL/GenBank/DDBJ databases">
        <authorList>
            <person name="Sibley D."/>
            <person name="Venepally P."/>
            <person name="Karamycheva S."/>
            <person name="Hadjithomas M."/>
            <person name="Khan A."/>
            <person name="Brunk B."/>
            <person name="Roos D."/>
            <person name="Caler E."/>
            <person name="Lorenzi H."/>
        </authorList>
    </citation>
    <scope>NUCLEOTIDE SEQUENCE [LARGE SCALE GENOMIC DNA]</scope>
    <source>
        <strain evidence="4 5">MAS</strain>
    </source>
</reference>
<feature type="domain" description="ELM2" evidence="3">
    <location>
        <begin position="489"/>
        <end position="606"/>
    </location>
</feature>
<feature type="region of interest" description="Disordered" evidence="2">
    <location>
        <begin position="408"/>
        <end position="454"/>
    </location>
</feature>
<name>A0A086PRY2_TOXGO</name>
<feature type="region of interest" description="Disordered" evidence="2">
    <location>
        <begin position="360"/>
        <end position="394"/>
    </location>
</feature>
<accession>A0A086PRY2</accession>
<feature type="region of interest" description="Disordered" evidence="2">
    <location>
        <begin position="312"/>
        <end position="339"/>
    </location>
</feature>
<protein>
    <recommendedName>
        <fullName evidence="3">ELM2 domain-containing protein</fullName>
    </recommendedName>
</protein>
<evidence type="ECO:0000313" key="4">
    <source>
        <dbReference type="EMBL" id="KFH03114.1"/>
    </source>
</evidence>
<feature type="compositionally biased region" description="Low complexity" evidence="2">
    <location>
        <begin position="422"/>
        <end position="437"/>
    </location>
</feature>
<dbReference type="VEuPathDB" id="ToxoDB:TGMAS_275680"/>
<dbReference type="Pfam" id="PF15863">
    <property type="entry name" value="EELM2"/>
    <property type="match status" value="1"/>
</dbReference>
<gene>
    <name evidence="4" type="ORF">TGMAS_275680</name>
</gene>
<sequence>MTHLVSAASPRFCPFPVSPSVPVDGPAAVSPSGPLGVLPAAKIGRGNSSVGPPSSVVCDSMRSSASLSNPGGAGLSSCRADVLPPWPGPADSGAARRETETTSAGETFPEAKPSAARDLPAILERSFDVAGDQFASSGVGDPAAHATCSGREDTSLTVSVVSSEEETSAFKVEESPEAGQFGTQRHESAGLKGTGAMGEENGLRPRAAGCGECVDERRPSPGSLGKDRSCIAAVATPANGQGGCAKNDQEATGREGMSDYVGQQNGGFEEPKTGRDGERNDSRRCDTAEATSLGDCCSLCGQPRTVEGSQTAFQHDGSDANGSGKPHVEGHGSGAVDGEEDETWVCDICLRCAEEEAKTEEGLWEKEHDRSRVPQEPQSCAGTGPKDEGAASKASTSRACSALCEPAASPASHEAGSGTMGEGSEAEPAVASAAGASGKRRDTVPAGSGNAACGVRGDRSVVALPVARTSPVPIANPAKCVDEGTTRSTTVHIGPNHQVPALPAFFLDSSCWPRPPMDTVLDPSLTARLVYSPSALERIKLRREQEGRQDRAISSDADMTAFVKACSQNWKTRPGWQPFSPEFAYKILHYAGYDPVRALQIMNDPQFSFREVCDPPLRKYDNKWKPKDRRGLIAATPYPPPISARGSLARRHHREVAGYSLR</sequence>
<keyword evidence="1" id="KW-0539">Nucleus</keyword>
<feature type="compositionally biased region" description="Basic and acidic residues" evidence="2">
    <location>
        <begin position="269"/>
        <end position="285"/>
    </location>
</feature>
<dbReference type="AlphaFoldDB" id="A0A086PRY2"/>
<feature type="region of interest" description="Disordered" evidence="2">
    <location>
        <begin position="84"/>
        <end position="115"/>
    </location>
</feature>
<dbReference type="EMBL" id="AEXC02002708">
    <property type="protein sequence ID" value="KFH03114.1"/>
    <property type="molecule type" value="Genomic_DNA"/>
</dbReference>
<evidence type="ECO:0000256" key="1">
    <source>
        <dbReference type="ARBA" id="ARBA00023242"/>
    </source>
</evidence>
<dbReference type="InterPro" id="IPR000949">
    <property type="entry name" value="ELM2_dom"/>
</dbReference>
<organism evidence="4 5">
    <name type="scientific">Toxoplasma gondii MAS</name>
    <dbReference type="NCBI Taxonomy" id="943118"/>
    <lineage>
        <taxon>Eukaryota</taxon>
        <taxon>Sar</taxon>
        <taxon>Alveolata</taxon>
        <taxon>Apicomplexa</taxon>
        <taxon>Conoidasida</taxon>
        <taxon>Coccidia</taxon>
        <taxon>Eucoccidiorida</taxon>
        <taxon>Eimeriorina</taxon>
        <taxon>Sarcocystidae</taxon>
        <taxon>Toxoplasma</taxon>
    </lineage>
</organism>
<dbReference type="PROSITE" id="PS51156">
    <property type="entry name" value="ELM2"/>
    <property type="match status" value="1"/>
</dbReference>
<dbReference type="Proteomes" id="UP000028821">
    <property type="component" value="Unassembled WGS sequence"/>
</dbReference>
<comment type="caution">
    <text evidence="4">The sequence shown here is derived from an EMBL/GenBank/DDBJ whole genome shotgun (WGS) entry which is preliminary data.</text>
</comment>
<dbReference type="InterPro" id="IPR031724">
    <property type="entry name" value="EELM2"/>
</dbReference>
<feature type="compositionally biased region" description="Basic and acidic residues" evidence="2">
    <location>
        <begin position="360"/>
        <end position="373"/>
    </location>
</feature>
<dbReference type="OrthoDB" id="5876363at2759"/>
<feature type="compositionally biased region" description="Basic and acidic residues" evidence="2">
    <location>
        <begin position="247"/>
        <end position="257"/>
    </location>
</feature>
<feature type="region of interest" description="Disordered" evidence="2">
    <location>
        <begin position="167"/>
        <end position="203"/>
    </location>
</feature>
<feature type="region of interest" description="Disordered" evidence="2">
    <location>
        <begin position="240"/>
        <end position="285"/>
    </location>
</feature>
<evidence type="ECO:0000313" key="5">
    <source>
        <dbReference type="Proteomes" id="UP000028821"/>
    </source>
</evidence>
<evidence type="ECO:0000259" key="3">
    <source>
        <dbReference type="PROSITE" id="PS51156"/>
    </source>
</evidence>